<organism evidence="7 8">
    <name type="scientific">Microbaculum marinisediminis</name>
    <dbReference type="NCBI Taxonomy" id="2931392"/>
    <lineage>
        <taxon>Bacteria</taxon>
        <taxon>Pseudomonadati</taxon>
        <taxon>Pseudomonadota</taxon>
        <taxon>Alphaproteobacteria</taxon>
        <taxon>Hyphomicrobiales</taxon>
        <taxon>Tepidamorphaceae</taxon>
        <taxon>Microbaculum</taxon>
    </lineage>
</organism>
<dbReference type="InterPro" id="IPR041205">
    <property type="entry name" value="ScsC_N"/>
</dbReference>
<dbReference type="GO" id="GO:0015036">
    <property type="term" value="F:disulfide oxidoreductase activity"/>
    <property type="evidence" value="ECO:0007669"/>
    <property type="project" value="UniProtKB-ARBA"/>
</dbReference>
<dbReference type="Gene3D" id="3.40.30.10">
    <property type="entry name" value="Glutaredoxin"/>
    <property type="match status" value="1"/>
</dbReference>
<dbReference type="Pfam" id="PF18312">
    <property type="entry name" value="ScsC_N"/>
    <property type="match status" value="1"/>
</dbReference>
<evidence type="ECO:0000256" key="4">
    <source>
        <dbReference type="ARBA" id="ARBA00023284"/>
    </source>
</evidence>
<keyword evidence="8" id="KW-1185">Reference proteome</keyword>
<accession>A0AAW5R010</accession>
<gene>
    <name evidence="7" type="ORF">MUB46_14825</name>
</gene>
<proteinExistence type="predicted"/>
<dbReference type="Pfam" id="PF01323">
    <property type="entry name" value="DSBA"/>
    <property type="match status" value="1"/>
</dbReference>
<dbReference type="AlphaFoldDB" id="A0AAW5R010"/>
<dbReference type="InterPro" id="IPR013766">
    <property type="entry name" value="Thioredoxin_domain"/>
</dbReference>
<dbReference type="CDD" id="cd03023">
    <property type="entry name" value="DsbA_Com1_like"/>
    <property type="match status" value="1"/>
</dbReference>
<dbReference type="PROSITE" id="PS00194">
    <property type="entry name" value="THIOREDOXIN_1"/>
    <property type="match status" value="1"/>
</dbReference>
<comment type="caution">
    <text evidence="7">The sequence shown here is derived from an EMBL/GenBank/DDBJ whole genome shotgun (WGS) entry which is preliminary data.</text>
</comment>
<dbReference type="InterPro" id="IPR001853">
    <property type="entry name" value="DSBA-like_thioredoxin_dom"/>
</dbReference>
<dbReference type="EMBL" id="JALIDZ010000006">
    <property type="protein sequence ID" value="MCT8973134.1"/>
    <property type="molecule type" value="Genomic_DNA"/>
</dbReference>
<dbReference type="InterPro" id="IPR017937">
    <property type="entry name" value="Thioredoxin_CS"/>
</dbReference>
<keyword evidence="2" id="KW-0560">Oxidoreductase</keyword>
<dbReference type="SUPFAM" id="SSF52833">
    <property type="entry name" value="Thioredoxin-like"/>
    <property type="match status" value="1"/>
</dbReference>
<dbReference type="InterPro" id="IPR036249">
    <property type="entry name" value="Thioredoxin-like_sf"/>
</dbReference>
<keyword evidence="3" id="KW-1015">Disulfide bond</keyword>
<protein>
    <submittedName>
        <fullName evidence="7">DsbA family protein</fullName>
    </submittedName>
</protein>
<evidence type="ECO:0000256" key="2">
    <source>
        <dbReference type="ARBA" id="ARBA00023002"/>
    </source>
</evidence>
<dbReference type="RefSeq" id="WP_261616714.1">
    <property type="nucleotide sequence ID" value="NZ_JALIDZ010000006.1"/>
</dbReference>
<evidence type="ECO:0000256" key="5">
    <source>
        <dbReference type="SAM" id="SignalP"/>
    </source>
</evidence>
<dbReference type="PANTHER" id="PTHR13887:SF14">
    <property type="entry name" value="DISULFIDE BOND FORMATION PROTEIN D"/>
    <property type="match status" value="1"/>
</dbReference>
<dbReference type="Proteomes" id="UP001320898">
    <property type="component" value="Unassembled WGS sequence"/>
</dbReference>
<keyword evidence="1 5" id="KW-0732">Signal</keyword>
<dbReference type="PROSITE" id="PS51352">
    <property type="entry name" value="THIOREDOXIN_2"/>
    <property type="match status" value="1"/>
</dbReference>
<dbReference type="PANTHER" id="PTHR13887">
    <property type="entry name" value="GLUTATHIONE S-TRANSFERASE KAPPA"/>
    <property type="match status" value="1"/>
</dbReference>
<evidence type="ECO:0000313" key="8">
    <source>
        <dbReference type="Proteomes" id="UP001320898"/>
    </source>
</evidence>
<feature type="signal peptide" evidence="5">
    <location>
        <begin position="1"/>
        <end position="19"/>
    </location>
</feature>
<keyword evidence="4" id="KW-0676">Redox-active center</keyword>
<evidence type="ECO:0000256" key="1">
    <source>
        <dbReference type="ARBA" id="ARBA00022729"/>
    </source>
</evidence>
<evidence type="ECO:0000313" key="7">
    <source>
        <dbReference type="EMBL" id="MCT8973134.1"/>
    </source>
</evidence>
<evidence type="ECO:0000259" key="6">
    <source>
        <dbReference type="PROSITE" id="PS51352"/>
    </source>
</evidence>
<feature type="chain" id="PRO_5043890800" evidence="5">
    <location>
        <begin position="20"/>
        <end position="294"/>
    </location>
</feature>
<sequence length="294" mass="31211">MTRTPIVLSALALIVAVVAAVGAFQDKPAPGLDAAAVAAMIDEKVAGLEKETAGDDAAQTPAEQTSTLDAETIGPVVRDYMIANPDILEEMLAALETKRQEDEVSARSEALTANRDAIFNSPNSPVVNNPTGDVTLVEFFDYNCGYCKRMLPAMMDLMKTDPNLRVVFKEWPVLSEGSGEAARIALGVLKVAPEKYLDFHVDLMAQPGGGDGIGQKEALAVVEKLGLDKDAVIAASKDPAVDEQISENYKIAEALGLRGTPSYVIGDDVIPGAVSFEELESKIAKARKEACQTC</sequence>
<name>A0AAW5R010_9HYPH</name>
<evidence type="ECO:0000256" key="3">
    <source>
        <dbReference type="ARBA" id="ARBA00023157"/>
    </source>
</evidence>
<reference evidence="7 8" key="1">
    <citation type="submission" date="2022-04" db="EMBL/GenBank/DDBJ databases">
        <authorList>
            <person name="Ye Y.-Q."/>
            <person name="Du Z.-J."/>
        </authorList>
    </citation>
    <scope>NUCLEOTIDE SEQUENCE [LARGE SCALE GENOMIC DNA]</scope>
    <source>
        <strain evidence="7 8">A6E488</strain>
    </source>
</reference>
<feature type="domain" description="Thioredoxin" evidence="6">
    <location>
        <begin position="102"/>
        <end position="288"/>
    </location>
</feature>